<evidence type="ECO:0000313" key="4">
    <source>
        <dbReference type="Proteomes" id="UP000683429"/>
    </source>
</evidence>
<dbReference type="Gene3D" id="3.10.530.10">
    <property type="entry name" value="CPE0013-like"/>
    <property type="match status" value="1"/>
</dbReference>
<reference evidence="2 3" key="1">
    <citation type="submission" date="2016-10" db="EMBL/GenBank/DDBJ databases">
        <authorList>
            <person name="de Groot N.N."/>
        </authorList>
    </citation>
    <scope>NUCLEOTIDE SEQUENCE [LARGE SCALE GENOMIC DNA]</scope>
    <source>
        <strain evidence="2 3">CGMCC 1.10238</strain>
    </source>
</reference>
<dbReference type="EMBL" id="CP076607">
    <property type="protein sequence ID" value="QWU16888.1"/>
    <property type="molecule type" value="Genomic_DNA"/>
</dbReference>
<dbReference type="InterPro" id="IPR012460">
    <property type="entry name" value="DUF1667"/>
</dbReference>
<keyword evidence="4" id="KW-1185">Reference proteome</keyword>
<dbReference type="AlphaFoldDB" id="A0A1H8S251"/>
<dbReference type="PANTHER" id="PTHR39450">
    <property type="entry name" value="MOLYBDOPTERIN OXIDOREDUCTASE, 4FE-4S CLUSTER-BINDING SUBUNIT"/>
    <property type="match status" value="1"/>
</dbReference>
<evidence type="ECO:0000313" key="1">
    <source>
        <dbReference type="EMBL" id="QWU16888.1"/>
    </source>
</evidence>
<accession>A0A1H8S251</accession>
<dbReference type="Proteomes" id="UP000683429">
    <property type="component" value="Chromosome"/>
</dbReference>
<dbReference type="SUPFAM" id="SSF160148">
    <property type="entry name" value="CPE0013-like"/>
    <property type="match status" value="1"/>
</dbReference>
<dbReference type="Proteomes" id="UP000198809">
    <property type="component" value="Unassembled WGS sequence"/>
</dbReference>
<dbReference type="InterPro" id="IPR036593">
    <property type="entry name" value="CPE0013-like_sf"/>
</dbReference>
<name>A0A1H8S251_9BACL</name>
<dbReference type="OrthoDB" id="9811531at2"/>
<evidence type="ECO:0000313" key="2">
    <source>
        <dbReference type="EMBL" id="SEO72253.1"/>
    </source>
</evidence>
<dbReference type="PANTHER" id="PTHR39450:SF1">
    <property type="entry name" value="DUF1667 DOMAIN-CONTAINING PROTEIN"/>
    <property type="match status" value="1"/>
</dbReference>
<evidence type="ECO:0000313" key="3">
    <source>
        <dbReference type="Proteomes" id="UP000198809"/>
    </source>
</evidence>
<reference evidence="1 4" key="2">
    <citation type="submission" date="2021-06" db="EMBL/GenBank/DDBJ databases">
        <title>Whole genome sequence of Paenibacillus sophorae DSM23020 for comparative genomics.</title>
        <authorList>
            <person name="Kim M.-J."/>
            <person name="Lee G."/>
            <person name="Shin J.-H."/>
        </authorList>
    </citation>
    <scope>NUCLEOTIDE SEQUENCE [LARGE SCALE GENOMIC DNA]</scope>
    <source>
        <strain evidence="1 4">DSM 23020</strain>
    </source>
</reference>
<sequence length="136" mass="14701">MMKQSTLTCIVCPKECALDVYTLDEVVTYISGYSCERGKRYAHDETICPSRIVTTTVPIEGGVCKRLPVRSSGPLPKERISEWMRLVKELQVNAPIRAGEVLIAGILGTSTDVISSKSVAQDQQSSVAHDISGAGC</sequence>
<proteinExistence type="predicted"/>
<protein>
    <submittedName>
        <fullName evidence="2">CxxC motif-containing protein</fullName>
    </submittedName>
    <submittedName>
        <fullName evidence="1">DUF1667 domain-containing protein</fullName>
    </submittedName>
</protein>
<dbReference type="RefSeq" id="WP_051500392.1">
    <property type="nucleotide sequence ID" value="NZ_CP076607.1"/>
</dbReference>
<organism evidence="2 3">
    <name type="scientific">Paenibacillus sophorae</name>
    <dbReference type="NCBI Taxonomy" id="1333845"/>
    <lineage>
        <taxon>Bacteria</taxon>
        <taxon>Bacillati</taxon>
        <taxon>Bacillota</taxon>
        <taxon>Bacilli</taxon>
        <taxon>Bacillales</taxon>
        <taxon>Paenibacillaceae</taxon>
        <taxon>Paenibacillus</taxon>
    </lineage>
</organism>
<dbReference type="EMBL" id="FODH01000010">
    <property type="protein sequence ID" value="SEO72253.1"/>
    <property type="molecule type" value="Genomic_DNA"/>
</dbReference>
<dbReference type="STRING" id="1333845.SAMN04487895_110203"/>
<dbReference type="Pfam" id="PF07892">
    <property type="entry name" value="DUF1667"/>
    <property type="match status" value="1"/>
</dbReference>
<gene>
    <name evidence="1" type="ORF">KP014_06715</name>
    <name evidence="2" type="ORF">SAMN04487895_110203</name>
</gene>